<evidence type="ECO:0000313" key="3">
    <source>
        <dbReference type="Proteomes" id="UP000246702"/>
    </source>
</evidence>
<protein>
    <recommendedName>
        <fullName evidence="1">Heterokaryon incompatibility domain-containing protein</fullName>
    </recommendedName>
</protein>
<dbReference type="AlphaFoldDB" id="A0A317V202"/>
<dbReference type="EMBL" id="MSFK01000050">
    <property type="protein sequence ID" value="PWY66792.1"/>
    <property type="molecule type" value="Genomic_DNA"/>
</dbReference>
<gene>
    <name evidence="2" type="ORF">BO94DRAFT_591047</name>
</gene>
<dbReference type="Pfam" id="PF06985">
    <property type="entry name" value="HET"/>
    <property type="match status" value="1"/>
</dbReference>
<dbReference type="PANTHER" id="PTHR24148:SF64">
    <property type="entry name" value="HETEROKARYON INCOMPATIBILITY DOMAIN-CONTAINING PROTEIN"/>
    <property type="match status" value="1"/>
</dbReference>
<name>A0A317V202_9EURO</name>
<dbReference type="GeneID" id="37118223"/>
<dbReference type="OrthoDB" id="2157530at2759"/>
<feature type="domain" description="Heterokaryon incompatibility" evidence="1">
    <location>
        <begin position="49"/>
        <end position="166"/>
    </location>
</feature>
<dbReference type="PANTHER" id="PTHR24148">
    <property type="entry name" value="ANKYRIN REPEAT DOMAIN-CONTAINING PROTEIN 39 HOMOLOG-RELATED"/>
    <property type="match status" value="1"/>
</dbReference>
<evidence type="ECO:0000313" key="2">
    <source>
        <dbReference type="EMBL" id="PWY66792.1"/>
    </source>
</evidence>
<dbReference type="Pfam" id="PF26639">
    <property type="entry name" value="Het-6_barrel"/>
    <property type="match status" value="1"/>
</dbReference>
<dbReference type="InterPro" id="IPR010730">
    <property type="entry name" value="HET"/>
</dbReference>
<organism evidence="2 3">
    <name type="scientific">Aspergillus sclerotioniger CBS 115572</name>
    <dbReference type="NCBI Taxonomy" id="1450535"/>
    <lineage>
        <taxon>Eukaryota</taxon>
        <taxon>Fungi</taxon>
        <taxon>Dikarya</taxon>
        <taxon>Ascomycota</taxon>
        <taxon>Pezizomycotina</taxon>
        <taxon>Eurotiomycetes</taxon>
        <taxon>Eurotiomycetidae</taxon>
        <taxon>Eurotiales</taxon>
        <taxon>Aspergillaceae</taxon>
        <taxon>Aspergillus</taxon>
        <taxon>Aspergillus subgen. Circumdati</taxon>
    </lineage>
</organism>
<sequence>MVRQDFFKHERLSSKPSAFRTATLFPEKEGDSTIRCEVTEALLDKNDEDNKDPKTHKITLNDKPFEIVESAYCLLERLREFFKCPVNIWVDLLCIDQGWDEEGENEEDKKERERRIKEEKWRQVSLMGRIYAQSQKGVIWLGNSGGDFANTAITLLREFNNDQHMGLGHHFSQTGEQFRVKPESEPKFTRLEDWSMLLGGDESGSFRNMFLEKVNDALITERSKNQEIRNLLWGEGFDPLMKFEEVVTPMIITRQAYHGGKESRQILTLPLLRQRFAASDASRKQDLFYGLLGMAHWEKEPPLKPNYKIPAMQAIREAVVCCIKESGDFSFLFGMRRRNNFMSGDPSWLPDYHVQATPSRLAWGEGQRFKIIKSLGDQSRKGCPPSPESRLLGHGTLILVAVKVDTISEAWAVCDLLYEQSKAPGVLLDWISKTVGLLHQWPTDVTKLGGEIGDKVWRALINNCIPCGDGYRPPTQQDYDDIIKLSGNISELSNDLKDAALKHTPGLAYHFIVCLWRRRMIKTEKGWIGLAPEDATKGDGIWVPRGSSIPFIFRPCCEQTAYSVIGSPFLQDLQIYGYTNEGFRKVRLH</sequence>
<reference evidence="2 3" key="1">
    <citation type="submission" date="2016-12" db="EMBL/GenBank/DDBJ databases">
        <title>The genomes of Aspergillus section Nigri reveals drivers in fungal speciation.</title>
        <authorList>
            <consortium name="DOE Joint Genome Institute"/>
            <person name="Vesth T.C."/>
            <person name="Nybo J."/>
            <person name="Theobald S."/>
            <person name="Brandl J."/>
            <person name="Frisvad J.C."/>
            <person name="Nielsen K.F."/>
            <person name="Lyhne E.K."/>
            <person name="Kogle M.E."/>
            <person name="Kuo A."/>
            <person name="Riley R."/>
            <person name="Clum A."/>
            <person name="Nolan M."/>
            <person name="Lipzen A."/>
            <person name="Salamov A."/>
            <person name="Henrissat B."/>
            <person name="Wiebenga A."/>
            <person name="De Vries R.P."/>
            <person name="Grigoriev I.V."/>
            <person name="Mortensen U.H."/>
            <person name="Andersen M.R."/>
            <person name="Baker S.E."/>
        </authorList>
    </citation>
    <scope>NUCLEOTIDE SEQUENCE [LARGE SCALE GENOMIC DNA]</scope>
    <source>
        <strain evidence="2 3">CBS 115572</strain>
    </source>
</reference>
<comment type="caution">
    <text evidence="2">The sequence shown here is derived from an EMBL/GenBank/DDBJ whole genome shotgun (WGS) entry which is preliminary data.</text>
</comment>
<dbReference type="InterPro" id="IPR052895">
    <property type="entry name" value="HetReg/Transcr_Mod"/>
</dbReference>
<proteinExistence type="predicted"/>
<accession>A0A317V202</accession>
<keyword evidence="3" id="KW-1185">Reference proteome</keyword>
<dbReference type="Proteomes" id="UP000246702">
    <property type="component" value="Unassembled WGS sequence"/>
</dbReference>
<dbReference type="STRING" id="1450535.A0A317V202"/>
<dbReference type="RefSeq" id="XP_025461728.1">
    <property type="nucleotide sequence ID" value="XM_025616080.1"/>
</dbReference>
<evidence type="ECO:0000259" key="1">
    <source>
        <dbReference type="Pfam" id="PF06985"/>
    </source>
</evidence>